<accession>A0A9D1N2M0</accession>
<proteinExistence type="predicted"/>
<evidence type="ECO:0000313" key="2">
    <source>
        <dbReference type="EMBL" id="HIU93637.1"/>
    </source>
</evidence>
<comment type="caution">
    <text evidence="2">The sequence shown here is derived from an EMBL/GenBank/DDBJ whole genome shotgun (WGS) entry which is preliminary data.</text>
</comment>
<name>A0A9D1N2M0_9FIRM</name>
<keyword evidence="1" id="KW-0812">Transmembrane</keyword>
<evidence type="ECO:0000313" key="3">
    <source>
        <dbReference type="Proteomes" id="UP000824128"/>
    </source>
</evidence>
<feature type="transmembrane region" description="Helical" evidence="1">
    <location>
        <begin position="7"/>
        <end position="28"/>
    </location>
</feature>
<keyword evidence="1" id="KW-0472">Membrane</keyword>
<reference evidence="2" key="2">
    <citation type="journal article" date="2021" name="PeerJ">
        <title>Extensive microbial diversity within the chicken gut microbiome revealed by metagenomics and culture.</title>
        <authorList>
            <person name="Gilroy R."/>
            <person name="Ravi A."/>
            <person name="Getino M."/>
            <person name="Pursley I."/>
            <person name="Horton D.L."/>
            <person name="Alikhan N.F."/>
            <person name="Baker D."/>
            <person name="Gharbi K."/>
            <person name="Hall N."/>
            <person name="Watson M."/>
            <person name="Adriaenssens E.M."/>
            <person name="Foster-Nyarko E."/>
            <person name="Jarju S."/>
            <person name="Secka A."/>
            <person name="Antonio M."/>
            <person name="Oren A."/>
            <person name="Chaudhuri R.R."/>
            <person name="La Ragione R."/>
            <person name="Hildebrand F."/>
            <person name="Pallen M.J."/>
        </authorList>
    </citation>
    <scope>NUCLEOTIDE SEQUENCE</scope>
    <source>
        <strain evidence="2">ChiGjej2B2-16831</strain>
    </source>
</reference>
<evidence type="ECO:0000256" key="1">
    <source>
        <dbReference type="SAM" id="Phobius"/>
    </source>
</evidence>
<gene>
    <name evidence="2" type="ORF">IAD24_00620</name>
</gene>
<dbReference type="AlphaFoldDB" id="A0A9D1N2M0"/>
<organism evidence="2 3">
    <name type="scientific">Candidatus Aphodomorpha intestinavium</name>
    <dbReference type="NCBI Taxonomy" id="2840672"/>
    <lineage>
        <taxon>Bacteria</taxon>
        <taxon>Bacillati</taxon>
        <taxon>Bacillota</taxon>
        <taxon>Clostridia</taxon>
        <taxon>Eubacteriales</taxon>
        <taxon>Candidatus Aphodomorpha</taxon>
    </lineage>
</organism>
<dbReference type="EMBL" id="DVNZ01000020">
    <property type="protein sequence ID" value="HIU93637.1"/>
    <property type="molecule type" value="Genomic_DNA"/>
</dbReference>
<protein>
    <submittedName>
        <fullName evidence="2">Uncharacterized protein</fullName>
    </submittedName>
</protein>
<sequence>MKHLKKLLPHATIVLSLMTLTFFVINQFNTMMGFMTSKLSQWVFALLALAALLTSVRLVAADLREERRQAARRARQRRQPPDGR</sequence>
<dbReference type="Proteomes" id="UP000824128">
    <property type="component" value="Unassembled WGS sequence"/>
</dbReference>
<keyword evidence="1" id="KW-1133">Transmembrane helix</keyword>
<feature type="transmembrane region" description="Helical" evidence="1">
    <location>
        <begin position="40"/>
        <end position="60"/>
    </location>
</feature>
<reference evidence="2" key="1">
    <citation type="submission" date="2020-10" db="EMBL/GenBank/DDBJ databases">
        <authorList>
            <person name="Gilroy R."/>
        </authorList>
    </citation>
    <scope>NUCLEOTIDE SEQUENCE</scope>
    <source>
        <strain evidence="2">ChiGjej2B2-16831</strain>
    </source>
</reference>